<sequence length="276" mass="30808">MGGGPSLLSKPWRDLAHTNEENLDFMKSYHPRNKEVKNLRILVHGPVGAGKSSFINSVESTLRGRVTGRVMTDSISGESFTTKYKTFKIQKDPEGFYSFIFGDIMGLESTEKGVNIEDIKLALRGHVTEGYKFIPGKPLNEGDKDYISSPTLDDKVHALVCVIPAGSISLLTDEVVKKIRDVRLVASDMGIPQFAILTKVDEACPEVKKDISNVYKSVYLKKQVDRFSHLHGIPPNCIFLVKNYQSEFTTNDDIDAQILSALRQMVDHGEDFLNNL</sequence>
<dbReference type="AlphaFoldDB" id="A0AAD9EXX3"/>
<organism evidence="1 2">
    <name type="scientific">Dissostichus eleginoides</name>
    <name type="common">Patagonian toothfish</name>
    <name type="synonym">Dissostichus amissus</name>
    <dbReference type="NCBI Taxonomy" id="100907"/>
    <lineage>
        <taxon>Eukaryota</taxon>
        <taxon>Metazoa</taxon>
        <taxon>Chordata</taxon>
        <taxon>Craniata</taxon>
        <taxon>Vertebrata</taxon>
        <taxon>Euteleostomi</taxon>
        <taxon>Actinopterygii</taxon>
        <taxon>Neopterygii</taxon>
        <taxon>Teleostei</taxon>
        <taxon>Neoteleostei</taxon>
        <taxon>Acanthomorphata</taxon>
        <taxon>Eupercaria</taxon>
        <taxon>Perciformes</taxon>
        <taxon>Notothenioidei</taxon>
        <taxon>Nototheniidae</taxon>
        <taxon>Dissostichus</taxon>
    </lineage>
</organism>
<keyword evidence="2" id="KW-1185">Reference proteome</keyword>
<proteinExistence type="predicted"/>
<comment type="caution">
    <text evidence="1">The sequence shown here is derived from an EMBL/GenBank/DDBJ whole genome shotgun (WGS) entry which is preliminary data.</text>
</comment>
<accession>A0AAD9EXX3</accession>
<dbReference type="SUPFAM" id="SSF52540">
    <property type="entry name" value="P-loop containing nucleoside triphosphate hydrolases"/>
    <property type="match status" value="1"/>
</dbReference>
<protein>
    <submittedName>
        <fullName evidence="1">Interferon-induced protein 44</fullName>
    </submittedName>
</protein>
<evidence type="ECO:0000313" key="1">
    <source>
        <dbReference type="EMBL" id="KAK1878105.1"/>
    </source>
</evidence>
<dbReference type="Proteomes" id="UP001228049">
    <property type="component" value="Unassembled WGS sequence"/>
</dbReference>
<dbReference type="GO" id="GO:0006955">
    <property type="term" value="P:immune response"/>
    <property type="evidence" value="ECO:0007669"/>
    <property type="project" value="TreeGrafter"/>
</dbReference>
<dbReference type="InterPro" id="IPR027417">
    <property type="entry name" value="P-loop_NTPase"/>
</dbReference>
<name>A0AAD9EXX3_DISEL</name>
<dbReference type="Gene3D" id="3.40.50.300">
    <property type="entry name" value="P-loop containing nucleotide triphosphate hydrolases"/>
    <property type="match status" value="1"/>
</dbReference>
<dbReference type="PANTHER" id="PTHR14241:SF1">
    <property type="entry name" value="INTERFERON-INDUCED PROTEIN 44-RELATED"/>
    <property type="match status" value="1"/>
</dbReference>
<dbReference type="PANTHER" id="PTHR14241">
    <property type="entry name" value="INTERFERON-INDUCED PROTEIN 44"/>
    <property type="match status" value="1"/>
</dbReference>
<evidence type="ECO:0000313" key="2">
    <source>
        <dbReference type="Proteomes" id="UP001228049"/>
    </source>
</evidence>
<dbReference type="EMBL" id="JASDAP010000027">
    <property type="protein sequence ID" value="KAK1878105.1"/>
    <property type="molecule type" value="Genomic_DNA"/>
</dbReference>
<reference evidence="1" key="1">
    <citation type="submission" date="2023-04" db="EMBL/GenBank/DDBJ databases">
        <title>Chromosome-level genome of Chaenocephalus aceratus.</title>
        <authorList>
            <person name="Park H."/>
        </authorList>
    </citation>
    <scope>NUCLEOTIDE SEQUENCE</scope>
    <source>
        <strain evidence="1">DE</strain>
        <tissue evidence="1">Muscle</tissue>
    </source>
</reference>
<gene>
    <name evidence="1" type="ORF">KUDE01_003413</name>
</gene>